<accession>A0A0G0K622</accession>
<proteinExistence type="predicted"/>
<gene>
    <name evidence="1" type="ORF">US94_C0009G0008</name>
</gene>
<organism evidence="1 2">
    <name type="scientific">Berkelbacteria bacterium GW2011_GWB1_38_5</name>
    <dbReference type="NCBI Taxonomy" id="1618336"/>
    <lineage>
        <taxon>Bacteria</taxon>
        <taxon>Candidatus Berkelbacteria</taxon>
    </lineage>
</organism>
<evidence type="ECO:0000313" key="1">
    <source>
        <dbReference type="EMBL" id="KKQ74262.1"/>
    </source>
</evidence>
<name>A0A0G0K622_9BACT</name>
<dbReference type="STRING" id="1618336.US94_C0009G0008"/>
<dbReference type="EMBL" id="LBUX01000009">
    <property type="protein sequence ID" value="KKQ74262.1"/>
    <property type="molecule type" value="Genomic_DNA"/>
</dbReference>
<sequence length="97" mass="11379">MIHSFDWDVLEALSMHSMLTPREISDSLETKNPLVHAKIQLILHVRERWDHERAQKITESLGPLCTEGFVRKCGERYESTRKGRCRLADERKKHQPA</sequence>
<protein>
    <recommendedName>
        <fullName evidence="3">Transcriptional regulator</fullName>
    </recommendedName>
</protein>
<evidence type="ECO:0000313" key="2">
    <source>
        <dbReference type="Proteomes" id="UP000034498"/>
    </source>
</evidence>
<reference evidence="1 2" key="1">
    <citation type="journal article" date="2015" name="Nature">
        <title>rRNA introns, odd ribosomes, and small enigmatic genomes across a large radiation of phyla.</title>
        <authorList>
            <person name="Brown C.T."/>
            <person name="Hug L.A."/>
            <person name="Thomas B.C."/>
            <person name="Sharon I."/>
            <person name="Castelle C.J."/>
            <person name="Singh A."/>
            <person name="Wilkins M.J."/>
            <person name="Williams K.H."/>
            <person name="Banfield J.F."/>
        </authorList>
    </citation>
    <scope>NUCLEOTIDE SEQUENCE [LARGE SCALE GENOMIC DNA]</scope>
</reference>
<dbReference type="AlphaFoldDB" id="A0A0G0K622"/>
<evidence type="ECO:0008006" key="3">
    <source>
        <dbReference type="Google" id="ProtNLM"/>
    </source>
</evidence>
<comment type="caution">
    <text evidence="1">The sequence shown here is derived from an EMBL/GenBank/DDBJ whole genome shotgun (WGS) entry which is preliminary data.</text>
</comment>
<dbReference type="Proteomes" id="UP000034498">
    <property type="component" value="Unassembled WGS sequence"/>
</dbReference>